<dbReference type="SUPFAM" id="SSF53187">
    <property type="entry name" value="Zn-dependent exopeptidases"/>
    <property type="match status" value="1"/>
</dbReference>
<sequence length="486" mass="55062">MIAAKNILITTCCFIMFAARCYCLEFEYHSNEELEQVLRNFSTQTDDAGAVKTELYSIGKTYKGTELWVFELTATDDETLGIPNVKLVGNMHGNEPVGREILLHLIEYLLDNYNKNETITWLLNNTRLHILPSLNPDGFAEATEGLCRGNNGRFVRVDPESAIPEDLIDLNRNFPDPFYHSNLTFDITESTCLMKWMENKTFSLSAALHGGELVANYPYDSSTHAADGLPSRTPDDDVFQYLAKIYASNHPNMKGCSNLTNFTDGITNGAEWYSFERGMGDYNYAYHGCMELTFEISCCKYPKAKELPRYWNENLKPLLLFIMQSNTGVTGQIYDYLSNKPIAKARVMVAQRNVTFWSSWNGEYWRILLPGEYTLKVEADGYHSSTKHFTVSEQKGPYPSLTILDVPMYNSTVFTTTSTSPSPTATSPRWTVAATFSGYQINAQNPPVHKSLPGVHSHYSSSSISYKIYVHFYTVLYFLLVLHCVI</sequence>
<dbReference type="GO" id="GO:0006518">
    <property type="term" value="P:peptide metabolic process"/>
    <property type="evidence" value="ECO:0007669"/>
    <property type="project" value="TreeGrafter"/>
</dbReference>
<comment type="caution">
    <text evidence="11">The sequence shown here is derived from an EMBL/GenBank/DDBJ whole genome shotgun (WGS) entry which is preliminary data.</text>
</comment>
<evidence type="ECO:0000259" key="10">
    <source>
        <dbReference type="PROSITE" id="PS52035"/>
    </source>
</evidence>
<dbReference type="Pfam" id="PF13620">
    <property type="entry name" value="CarboxypepD_reg"/>
    <property type="match status" value="1"/>
</dbReference>
<keyword evidence="5" id="KW-0378">Hydrolase</keyword>
<organism evidence="11 12">
    <name type="scientific">Acanthoscelides obtectus</name>
    <name type="common">Bean weevil</name>
    <name type="synonym">Bruchus obtectus</name>
    <dbReference type="NCBI Taxonomy" id="200917"/>
    <lineage>
        <taxon>Eukaryota</taxon>
        <taxon>Metazoa</taxon>
        <taxon>Ecdysozoa</taxon>
        <taxon>Arthropoda</taxon>
        <taxon>Hexapoda</taxon>
        <taxon>Insecta</taxon>
        <taxon>Pterygota</taxon>
        <taxon>Neoptera</taxon>
        <taxon>Endopterygota</taxon>
        <taxon>Coleoptera</taxon>
        <taxon>Polyphaga</taxon>
        <taxon>Cucujiformia</taxon>
        <taxon>Chrysomeloidea</taxon>
        <taxon>Chrysomelidae</taxon>
        <taxon>Bruchinae</taxon>
        <taxon>Bruchini</taxon>
        <taxon>Acanthoscelides</taxon>
    </lineage>
</organism>
<keyword evidence="3" id="KW-0121">Carboxypeptidase</keyword>
<reference evidence="11" key="1">
    <citation type="submission" date="2022-03" db="EMBL/GenBank/DDBJ databases">
        <authorList>
            <person name="Sayadi A."/>
        </authorList>
    </citation>
    <scope>NUCLEOTIDE SEQUENCE</scope>
</reference>
<dbReference type="PROSITE" id="PS52035">
    <property type="entry name" value="PEPTIDASE_M14"/>
    <property type="match status" value="1"/>
</dbReference>
<dbReference type="InterPro" id="IPR057246">
    <property type="entry name" value="CARBOXYPEPT_ZN_1"/>
</dbReference>
<dbReference type="SMART" id="SM00631">
    <property type="entry name" value="Zn_pept"/>
    <property type="match status" value="1"/>
</dbReference>
<evidence type="ECO:0000256" key="4">
    <source>
        <dbReference type="ARBA" id="ARBA00022723"/>
    </source>
</evidence>
<evidence type="ECO:0000256" key="7">
    <source>
        <dbReference type="ARBA" id="ARBA00023180"/>
    </source>
</evidence>
<dbReference type="CDD" id="cd11308">
    <property type="entry name" value="Peptidase_M14NE-CP-C_like"/>
    <property type="match status" value="1"/>
</dbReference>
<dbReference type="SUPFAM" id="SSF49464">
    <property type="entry name" value="Carboxypeptidase regulatory domain-like"/>
    <property type="match status" value="1"/>
</dbReference>
<keyword evidence="7" id="KW-0325">Glycoprotein</keyword>
<dbReference type="InterPro" id="IPR050753">
    <property type="entry name" value="Peptidase_M14_domain"/>
</dbReference>
<evidence type="ECO:0000256" key="8">
    <source>
        <dbReference type="PROSITE-ProRule" id="PRU01379"/>
    </source>
</evidence>
<feature type="domain" description="Peptidase M14" evidence="10">
    <location>
        <begin position="27"/>
        <end position="325"/>
    </location>
</feature>
<keyword evidence="9" id="KW-0732">Signal</keyword>
<dbReference type="GO" id="GO:0008270">
    <property type="term" value="F:zinc ion binding"/>
    <property type="evidence" value="ECO:0007669"/>
    <property type="project" value="InterPro"/>
</dbReference>
<name>A0A9P0KZS0_ACAOB</name>
<keyword evidence="12" id="KW-1185">Reference proteome</keyword>
<dbReference type="Gene3D" id="2.60.40.1120">
    <property type="entry name" value="Carboxypeptidase-like, regulatory domain"/>
    <property type="match status" value="1"/>
</dbReference>
<evidence type="ECO:0000256" key="5">
    <source>
        <dbReference type="ARBA" id="ARBA00022801"/>
    </source>
</evidence>
<evidence type="ECO:0000256" key="9">
    <source>
        <dbReference type="SAM" id="SignalP"/>
    </source>
</evidence>
<dbReference type="PROSITE" id="PS00132">
    <property type="entry name" value="CARBOXYPEPT_ZN_1"/>
    <property type="match status" value="1"/>
</dbReference>
<evidence type="ECO:0000256" key="6">
    <source>
        <dbReference type="ARBA" id="ARBA00022833"/>
    </source>
</evidence>
<evidence type="ECO:0000313" key="12">
    <source>
        <dbReference type="Proteomes" id="UP001152888"/>
    </source>
</evidence>
<dbReference type="OrthoDB" id="10249045at2759"/>
<dbReference type="GO" id="GO:0005615">
    <property type="term" value="C:extracellular space"/>
    <property type="evidence" value="ECO:0007669"/>
    <property type="project" value="TreeGrafter"/>
</dbReference>
<keyword evidence="4" id="KW-0479">Metal-binding</keyword>
<evidence type="ECO:0000256" key="1">
    <source>
        <dbReference type="ARBA" id="ARBA00001947"/>
    </source>
</evidence>
<keyword evidence="3" id="KW-0645">Protease</keyword>
<evidence type="ECO:0000256" key="2">
    <source>
        <dbReference type="ARBA" id="ARBA00005988"/>
    </source>
</evidence>
<dbReference type="InterPro" id="IPR057247">
    <property type="entry name" value="CARBOXYPEPT_ZN_2"/>
</dbReference>
<dbReference type="AlphaFoldDB" id="A0A9P0KZS0"/>
<comment type="cofactor">
    <cofactor evidence="1">
        <name>Zn(2+)</name>
        <dbReference type="ChEBI" id="CHEBI:29105"/>
    </cofactor>
</comment>
<evidence type="ECO:0000313" key="11">
    <source>
        <dbReference type="EMBL" id="CAH1986149.1"/>
    </source>
</evidence>
<dbReference type="InterPro" id="IPR008969">
    <property type="entry name" value="CarboxyPept-like_regulatory"/>
</dbReference>
<dbReference type="Proteomes" id="UP001152888">
    <property type="component" value="Unassembled WGS sequence"/>
</dbReference>
<accession>A0A9P0KZS0</accession>
<dbReference type="PROSITE" id="PS00133">
    <property type="entry name" value="CARBOXYPEPT_ZN_2"/>
    <property type="match status" value="1"/>
</dbReference>
<dbReference type="InterPro" id="IPR000834">
    <property type="entry name" value="Peptidase_M14"/>
</dbReference>
<comment type="similarity">
    <text evidence="2 8">Belongs to the peptidase M14 family.</text>
</comment>
<dbReference type="GO" id="GO:0016485">
    <property type="term" value="P:protein processing"/>
    <property type="evidence" value="ECO:0007669"/>
    <property type="project" value="TreeGrafter"/>
</dbReference>
<dbReference type="Gene3D" id="3.40.630.10">
    <property type="entry name" value="Zn peptidases"/>
    <property type="match status" value="1"/>
</dbReference>
<protein>
    <recommendedName>
        <fullName evidence="10">Peptidase M14 domain-containing protein</fullName>
    </recommendedName>
</protein>
<dbReference type="PANTHER" id="PTHR11532:SF84">
    <property type="entry name" value="CARBOXYPEPTIDASE M"/>
    <property type="match status" value="1"/>
</dbReference>
<dbReference type="EMBL" id="CAKOFQ010006994">
    <property type="protein sequence ID" value="CAH1986149.1"/>
    <property type="molecule type" value="Genomic_DNA"/>
</dbReference>
<feature type="signal peptide" evidence="9">
    <location>
        <begin position="1"/>
        <end position="23"/>
    </location>
</feature>
<gene>
    <name evidence="11" type="ORF">ACAOBT_LOCUS17089</name>
</gene>
<proteinExistence type="inferred from homology"/>
<feature type="active site" description="Proton donor/acceptor" evidence="8">
    <location>
        <position position="295"/>
    </location>
</feature>
<dbReference type="PRINTS" id="PR00765">
    <property type="entry name" value="CRBOXYPTASEA"/>
</dbReference>
<dbReference type="PANTHER" id="PTHR11532">
    <property type="entry name" value="PROTEASE M14 CARBOXYPEPTIDASE"/>
    <property type="match status" value="1"/>
</dbReference>
<keyword evidence="6" id="KW-0862">Zinc</keyword>
<feature type="chain" id="PRO_5040506219" description="Peptidase M14 domain-containing protein" evidence="9">
    <location>
        <begin position="24"/>
        <end position="486"/>
    </location>
</feature>
<dbReference type="GO" id="GO:0004181">
    <property type="term" value="F:metallocarboxypeptidase activity"/>
    <property type="evidence" value="ECO:0007669"/>
    <property type="project" value="InterPro"/>
</dbReference>
<evidence type="ECO:0000256" key="3">
    <source>
        <dbReference type="ARBA" id="ARBA00022645"/>
    </source>
</evidence>
<dbReference type="Pfam" id="PF00246">
    <property type="entry name" value="Peptidase_M14"/>
    <property type="match status" value="1"/>
</dbReference>